<protein>
    <submittedName>
        <fullName evidence="1">Uncharacterized protein</fullName>
    </submittedName>
</protein>
<dbReference type="RefSeq" id="WP_142546422.1">
    <property type="nucleotide sequence ID" value="NZ_SADY01000010.1"/>
</dbReference>
<organism evidence="1 2">
    <name type="scientific">Paenibacillus popilliae</name>
    <name type="common">Bacillus popilliae</name>
    <dbReference type="NCBI Taxonomy" id="78057"/>
    <lineage>
        <taxon>Bacteria</taxon>
        <taxon>Bacillati</taxon>
        <taxon>Bacillota</taxon>
        <taxon>Bacilli</taxon>
        <taxon>Bacillales</taxon>
        <taxon>Paenibacillaceae</taxon>
        <taxon>Paenibacillus</taxon>
    </lineage>
</organism>
<dbReference type="Proteomes" id="UP000316208">
    <property type="component" value="Unassembled WGS sequence"/>
</dbReference>
<evidence type="ECO:0000313" key="1">
    <source>
        <dbReference type="EMBL" id="TQR41459.1"/>
    </source>
</evidence>
<dbReference type="EMBL" id="SADY01000010">
    <property type="protein sequence ID" value="TQR41459.1"/>
    <property type="molecule type" value="Genomic_DNA"/>
</dbReference>
<evidence type="ECO:0000313" key="2">
    <source>
        <dbReference type="Proteomes" id="UP000316208"/>
    </source>
</evidence>
<proteinExistence type="predicted"/>
<comment type="caution">
    <text evidence="1">The sequence shown here is derived from an EMBL/GenBank/DDBJ whole genome shotgun (WGS) entry which is preliminary data.</text>
</comment>
<gene>
    <name evidence="1" type="ORF">C7Y44_25940</name>
</gene>
<keyword evidence="2" id="KW-1185">Reference proteome</keyword>
<sequence length="111" mass="12860">MQRWARRPEKKYGSGVKKTGNSFAEIGIDFWSGLEVRANKSLDSPYDFGNWLTVGAFDASEIRAALSNNVTFRYEKGSNGWSVSYNDIRDIFEETQNSFRNNQKKMKVYRE</sequence>
<accession>A0ABY3AI01</accession>
<name>A0ABY3AI01_PAEPP</name>
<reference evidence="1 2" key="1">
    <citation type="submission" date="2018-03" db="EMBL/GenBank/DDBJ databases">
        <title>Aerobic endospore-forming bacteria genome sequencing and assembly.</title>
        <authorList>
            <person name="Cavalcante D.A."/>
            <person name="Driks A."/>
            <person name="Putonti C."/>
            <person name="De-Souza M.T."/>
        </authorList>
    </citation>
    <scope>NUCLEOTIDE SEQUENCE [LARGE SCALE GENOMIC DNA]</scope>
    <source>
        <strain evidence="1 2">SDF0028</strain>
    </source>
</reference>